<dbReference type="Proteomes" id="UP000319756">
    <property type="component" value="Chromosome"/>
</dbReference>
<keyword evidence="2" id="KW-0132">Cell division</keyword>
<organism evidence="2 3">
    <name type="scientific">Salicibibacter halophilus</name>
    <dbReference type="NCBI Taxonomy" id="2502791"/>
    <lineage>
        <taxon>Bacteria</taxon>
        <taxon>Bacillati</taxon>
        <taxon>Bacillota</taxon>
        <taxon>Bacilli</taxon>
        <taxon>Bacillales</taxon>
        <taxon>Bacillaceae</taxon>
        <taxon>Salicibibacter</taxon>
    </lineage>
</organism>
<keyword evidence="1" id="KW-0472">Membrane</keyword>
<dbReference type="InterPro" id="IPR023833">
    <property type="entry name" value="Signal_pept_SipW-depend-type"/>
</dbReference>
<gene>
    <name evidence="2" type="ORF">EPH95_14150</name>
</gene>
<dbReference type="NCBIfam" id="TIGR04088">
    <property type="entry name" value="cognate_SipW"/>
    <property type="match status" value="1"/>
</dbReference>
<dbReference type="RefSeq" id="WP_142090704.1">
    <property type="nucleotide sequence ID" value="NZ_CP035485.1"/>
</dbReference>
<sequence length="196" mass="21454">MGIKQQLGLGVGTAVLGLTLIGGGTFAYFSDSSETNNTFAAGTLSLDAEPTEVIDVDNLKPGDSMIRDFELQNNGSIDIDTVTLETDYTVIDAEGDNTEDFGDFIEVEFLYNADNLDEVIFETTLSELQDMEPEAISEHIFYPDLGDDGLPVDESHDLVVKFNFVSDVEENLNQFQGDALELEWTFVGTQADGEEI</sequence>
<dbReference type="GO" id="GO:0051301">
    <property type="term" value="P:cell division"/>
    <property type="evidence" value="ECO:0007669"/>
    <property type="project" value="UniProtKB-KW"/>
</dbReference>
<dbReference type="EMBL" id="CP035485">
    <property type="protein sequence ID" value="QDI92191.1"/>
    <property type="molecule type" value="Genomic_DNA"/>
</dbReference>
<evidence type="ECO:0000256" key="1">
    <source>
        <dbReference type="SAM" id="Phobius"/>
    </source>
</evidence>
<dbReference type="KEGG" id="sale:EPH95_14150"/>
<name>A0A514LLQ8_9BACI</name>
<keyword evidence="2" id="KW-0131">Cell cycle</keyword>
<reference evidence="3" key="1">
    <citation type="submission" date="2019-01" db="EMBL/GenBank/DDBJ databases">
        <title>Genomic analysis of Salicibibacter sp. NKC3-5.</title>
        <authorList>
            <person name="Oh Y.J."/>
        </authorList>
    </citation>
    <scope>NUCLEOTIDE SEQUENCE [LARGE SCALE GENOMIC DNA]</scope>
    <source>
        <strain evidence="3">NKC3-5</strain>
    </source>
</reference>
<evidence type="ECO:0000313" key="2">
    <source>
        <dbReference type="EMBL" id="QDI92191.1"/>
    </source>
</evidence>
<dbReference type="OrthoDB" id="2660939at2"/>
<accession>A0A514LLQ8</accession>
<keyword evidence="3" id="KW-1185">Reference proteome</keyword>
<feature type="transmembrane region" description="Helical" evidence="1">
    <location>
        <begin position="7"/>
        <end position="29"/>
    </location>
</feature>
<protein>
    <submittedName>
        <fullName evidence="2">Cell division protein FtsN</fullName>
    </submittedName>
</protein>
<dbReference type="Pfam" id="PF12389">
    <property type="entry name" value="Peptidase_M73"/>
    <property type="match status" value="1"/>
</dbReference>
<keyword evidence="1" id="KW-0812">Transmembrane</keyword>
<dbReference type="AlphaFoldDB" id="A0A514LLQ8"/>
<keyword evidence="1" id="KW-1133">Transmembrane helix</keyword>
<evidence type="ECO:0000313" key="3">
    <source>
        <dbReference type="Proteomes" id="UP000319756"/>
    </source>
</evidence>
<proteinExistence type="predicted"/>
<dbReference type="InterPro" id="IPR022121">
    <property type="entry name" value="Peptidase_M73_camelysin"/>
</dbReference>